<dbReference type="Proteomes" id="UP000243350">
    <property type="component" value="Unassembled WGS sequence"/>
</dbReference>
<feature type="non-terminal residue" evidence="2">
    <location>
        <position position="1"/>
    </location>
</feature>
<evidence type="ECO:0000313" key="2">
    <source>
        <dbReference type="EMBL" id="PTF12607.1"/>
    </source>
</evidence>
<protein>
    <submittedName>
        <fullName evidence="2">Recombinase RecQ</fullName>
    </submittedName>
</protein>
<organism evidence="2 3">
    <name type="scientific">Staphylococcus devriesei</name>
    <dbReference type="NCBI Taxonomy" id="586733"/>
    <lineage>
        <taxon>Bacteria</taxon>
        <taxon>Bacillati</taxon>
        <taxon>Bacillota</taxon>
        <taxon>Bacilli</taxon>
        <taxon>Bacillales</taxon>
        <taxon>Staphylococcaceae</taxon>
        <taxon>Staphylococcus</taxon>
    </lineage>
</organism>
<feature type="domain" description="ATP-dependent DNA helicase RecQ zinc-binding" evidence="1">
    <location>
        <begin position="73"/>
        <end position="114"/>
    </location>
</feature>
<name>A0A2T4KTF4_9STAP</name>
<evidence type="ECO:0000313" key="3">
    <source>
        <dbReference type="Proteomes" id="UP000243350"/>
    </source>
</evidence>
<proteinExistence type="predicted"/>
<gene>
    <name evidence="2" type="ORF">BUY48_09515</name>
</gene>
<dbReference type="InterPro" id="IPR027417">
    <property type="entry name" value="P-loop_NTPase"/>
</dbReference>
<comment type="caution">
    <text evidence="2">The sequence shown here is derived from an EMBL/GenBank/DDBJ whole genome shotgun (WGS) entry which is preliminary data.</text>
</comment>
<dbReference type="Pfam" id="PF16124">
    <property type="entry name" value="RecQ_Zn_bind"/>
    <property type="match status" value="1"/>
</dbReference>
<sequence length="146" mass="16827">AGRDGQPSQAISLYQPDDSYILETLLFNDALMTEDIDAYQLGAFLPPSKQEMLDVLTLNYTPQQLKTIFANSLKRKKRNYQSMIGYTTLDQCRRSYLLEFFGEIPDKPKNCCDIDSNLSSVSKFNRKKVKRKLTIAEKLENLFKVE</sequence>
<accession>A0A2T4KTF4</accession>
<dbReference type="Gene3D" id="3.40.50.300">
    <property type="entry name" value="P-loop containing nucleotide triphosphate hydrolases"/>
    <property type="match status" value="1"/>
</dbReference>
<dbReference type="EMBL" id="PYZH01000070">
    <property type="protein sequence ID" value="PTF12607.1"/>
    <property type="molecule type" value="Genomic_DNA"/>
</dbReference>
<reference evidence="2 3" key="1">
    <citation type="journal article" date="2016" name="Front. Microbiol.">
        <title>Comprehensive Phylogenetic Analysis of Bovine Non-aureus Staphylococci Species Based on Whole-Genome Sequencing.</title>
        <authorList>
            <person name="Naushad S."/>
            <person name="Barkema H.W."/>
            <person name="Luby C."/>
            <person name="Condas L.A."/>
            <person name="Nobrega D.B."/>
            <person name="Carson D.A."/>
            <person name="De Buck J."/>
        </authorList>
    </citation>
    <scope>NUCLEOTIDE SEQUENCE [LARGE SCALE GENOMIC DNA]</scope>
    <source>
        <strain evidence="2 3">SNUC 4143</strain>
    </source>
</reference>
<dbReference type="RefSeq" id="WP_198644378.1">
    <property type="nucleotide sequence ID" value="NZ_PYZH01000070.1"/>
</dbReference>
<evidence type="ECO:0000259" key="1">
    <source>
        <dbReference type="Pfam" id="PF16124"/>
    </source>
</evidence>
<dbReference type="InterPro" id="IPR032284">
    <property type="entry name" value="RecQ_Zn-bd"/>
</dbReference>
<dbReference type="AlphaFoldDB" id="A0A2T4KTF4"/>